<dbReference type="EMBL" id="CP077717">
    <property type="protein sequence ID" value="QXJ27909.1"/>
    <property type="molecule type" value="Genomic_DNA"/>
</dbReference>
<dbReference type="RefSeq" id="WP_218267038.1">
    <property type="nucleotide sequence ID" value="NZ_CP077717.1"/>
</dbReference>
<protein>
    <submittedName>
        <fullName evidence="1">Uncharacterized protein</fullName>
    </submittedName>
</protein>
<organism evidence="1 2">
    <name type="scientific">Saccharolobus shibatae (strain ATCC 51178 / DSM 5389 / JCM 8931 / NBRC 15437 / B12)</name>
    <name type="common">Sulfolobus shibatae</name>
    <dbReference type="NCBI Taxonomy" id="523848"/>
    <lineage>
        <taxon>Archaea</taxon>
        <taxon>Thermoproteota</taxon>
        <taxon>Thermoprotei</taxon>
        <taxon>Sulfolobales</taxon>
        <taxon>Sulfolobaceae</taxon>
        <taxon>Saccharolobus</taxon>
    </lineage>
</organism>
<evidence type="ECO:0000313" key="1">
    <source>
        <dbReference type="EMBL" id="QXJ27909.1"/>
    </source>
</evidence>
<dbReference type="AlphaFoldDB" id="A0A8F5BMG2"/>
<gene>
    <name evidence="1" type="ORF">J5U23_00777</name>
</gene>
<dbReference type="KEGG" id="sshi:J5U23_00777"/>
<name>A0A8F5BMG2_SACSH</name>
<dbReference type="Proteomes" id="UP000694018">
    <property type="component" value="Chromosome"/>
</dbReference>
<evidence type="ECO:0000313" key="2">
    <source>
        <dbReference type="Proteomes" id="UP000694018"/>
    </source>
</evidence>
<dbReference type="OrthoDB" id="42595at2157"/>
<accession>A0A8F5BMG2</accession>
<proteinExistence type="predicted"/>
<reference evidence="1" key="1">
    <citation type="journal article" date="2021" name="Environ. Microbiol.">
        <title>New insights into the diversity and evolution of the archaeal mobilome from three complete genomes of Saccharolobus shibatae.</title>
        <authorList>
            <person name="Medvedeva S."/>
            <person name="Brandt D."/>
            <person name="Cvirkaite-Krupovic V."/>
            <person name="Liu Y."/>
            <person name="Severinov K."/>
            <person name="Ishino S."/>
            <person name="Ishino Y."/>
            <person name="Prangishvili D."/>
            <person name="Kalinowski J."/>
            <person name="Krupovic M."/>
        </authorList>
    </citation>
    <scope>NUCLEOTIDE SEQUENCE</scope>
    <source>
        <strain evidence="1">B12</strain>
    </source>
</reference>
<dbReference type="GeneID" id="65562376"/>
<sequence length="153" mass="17862">MPDIARKFHVKDGKKIYLRIGESPPIIREGKVNEGAFFIVVGDDLGEKRIRLSDQEALDIAYRIITMYQMHIRIYRKLDRQSYQEYKQRMGIRNEGKEVETEIIRFVIKAGGETTIDEIKRTLGSKYADYLETLQKKGLIILKENKVLLNLSK</sequence>